<organism evidence="1 2">
    <name type="scientific">Photorhabdus luminescens subsp. mexicana</name>
    <dbReference type="NCBI Taxonomy" id="2100167"/>
    <lineage>
        <taxon>Bacteria</taxon>
        <taxon>Pseudomonadati</taxon>
        <taxon>Pseudomonadota</taxon>
        <taxon>Gammaproteobacteria</taxon>
        <taxon>Enterobacterales</taxon>
        <taxon>Morganellaceae</taxon>
        <taxon>Photorhabdus</taxon>
    </lineage>
</organism>
<dbReference type="EMBL" id="PUJX01000018">
    <property type="protein sequence ID" value="TDB48049.1"/>
    <property type="molecule type" value="Genomic_DNA"/>
</dbReference>
<evidence type="ECO:0000313" key="2">
    <source>
        <dbReference type="Proteomes" id="UP000295550"/>
    </source>
</evidence>
<dbReference type="Proteomes" id="UP000295550">
    <property type="component" value="Unassembled WGS sequence"/>
</dbReference>
<evidence type="ECO:0000313" key="1">
    <source>
        <dbReference type="EMBL" id="TDB48049.1"/>
    </source>
</evidence>
<dbReference type="RefSeq" id="WP_132346751.1">
    <property type="nucleotide sequence ID" value="NZ_CAWOLF010000018.1"/>
</dbReference>
<gene>
    <name evidence="1" type="ORF">C5468_16730</name>
</gene>
<proteinExistence type="predicted"/>
<protein>
    <submittedName>
        <fullName evidence="1">Uncharacterized protein</fullName>
    </submittedName>
</protein>
<reference evidence="1 2" key="1">
    <citation type="journal article" date="2019" name="Int. J. Syst. Evol. Microbiol.">
        <title>Photorhabdus khanii subsp. guanajuatensis subsp. nov., isolated from Heterorhabditis atacamensis, and Photorhabdus luminescens subsp. mexicana subsp. nov., isolated from Heterorhabditis mexicana entomopathogenic nematodes.</title>
        <authorList>
            <person name="Machado R.A.R."/>
            <person name="Bruno P."/>
            <person name="Arce C.C.M."/>
            <person name="Liechti N."/>
            <person name="Kohler A."/>
            <person name="Bernal J."/>
            <person name="Bruggmann R."/>
            <person name="Turlings T.C.J."/>
        </authorList>
    </citation>
    <scope>NUCLEOTIDE SEQUENCE [LARGE SCALE GENOMIC DNA]</scope>
    <source>
        <strain evidence="1 2">MEX47-22</strain>
    </source>
</reference>
<sequence>MSNQTLIDRYRNRLIAAKLDAMMKKTGSYCIAVSLHDGSMCTIELSEEILKKALHVFFEAPVYDEYKRERADNYILNSYGDYLSKYGDKLTNEGDDFMSALIKLITERANHSGFSPEYIFQ</sequence>
<dbReference type="AlphaFoldDB" id="A0A4R4J5R9"/>
<comment type="caution">
    <text evidence="1">The sequence shown here is derived from an EMBL/GenBank/DDBJ whole genome shotgun (WGS) entry which is preliminary data.</text>
</comment>
<name>A0A4R4J5R9_PHOLU</name>
<accession>A0A4R4J5R9</accession>